<gene>
    <name evidence="6" type="ORF">DKC05_14670</name>
</gene>
<dbReference type="SUPFAM" id="SSF56059">
    <property type="entry name" value="Glutathione synthetase ATP-binding domain-like"/>
    <property type="match status" value="1"/>
</dbReference>
<dbReference type="AlphaFoldDB" id="A0AB33G1P1"/>
<keyword evidence="2 4" id="KW-0547">Nucleotide-binding</keyword>
<protein>
    <submittedName>
        <fullName evidence="6">ATP-grasp domain-containing protein</fullName>
    </submittedName>
</protein>
<dbReference type="Pfam" id="PF13535">
    <property type="entry name" value="ATP-grasp_4"/>
    <property type="match status" value="1"/>
</dbReference>
<evidence type="ECO:0000256" key="1">
    <source>
        <dbReference type="ARBA" id="ARBA00022598"/>
    </source>
</evidence>
<accession>A0AB33G1P1</accession>
<keyword evidence="3 4" id="KW-0067">ATP-binding</keyword>
<reference evidence="6 7" key="1">
    <citation type="submission" date="2018-05" db="EMBL/GenBank/DDBJ databases">
        <title>Klebsiella quasipneumonaiae provides a window into carbapenemase gene transfer, plasmid rearrangements and nosocomial acquisition from the hospital environment.</title>
        <authorList>
            <person name="Mathers A.J."/>
            <person name="Vegesana K."/>
            <person name="Stoesser N."/>
            <person name="Crook D."/>
            <person name="Vaughan A."/>
            <person name="Barry K."/>
            <person name="Parikh H."/>
            <person name="Sebra R."/>
            <person name="Kotay S."/>
            <person name="Walker A.S."/>
            <person name="Sheppard A.E."/>
        </authorList>
    </citation>
    <scope>NUCLEOTIDE SEQUENCE [LARGE SCALE GENOMIC DNA]</scope>
    <source>
        <strain evidence="6 7">CAV1761</strain>
    </source>
</reference>
<dbReference type="Gene3D" id="3.30.470.20">
    <property type="entry name" value="ATP-grasp fold, B domain"/>
    <property type="match status" value="1"/>
</dbReference>
<feature type="domain" description="ATP-grasp" evidence="5">
    <location>
        <begin position="38"/>
        <end position="242"/>
    </location>
</feature>
<dbReference type="EMBL" id="CP029449">
    <property type="protein sequence ID" value="AWL68795.1"/>
    <property type="molecule type" value="Genomic_DNA"/>
</dbReference>
<evidence type="ECO:0000313" key="7">
    <source>
        <dbReference type="Proteomes" id="UP000245399"/>
    </source>
</evidence>
<dbReference type="GO" id="GO:0005524">
    <property type="term" value="F:ATP binding"/>
    <property type="evidence" value="ECO:0007669"/>
    <property type="project" value="UniProtKB-UniRule"/>
</dbReference>
<sequence length="352" mass="39657">MVNGLDAAFGYANALSRLLHTPALAERAELFLNKTVLNEYIQARGVPVIPGLELKSVDEFRQEVKRFAEIGYPLIAKPSEDTAAMADVEVITSEEALRVYLCKTLGRKNRYYTDRAIEKITVQQYVSASSEEFFIDFFSYGGQHQLVGAGKYLYDENRTLKGIEIYNAENVSRLNKVVEYIIKVLNVAGMQNGFSHNEVFLTQEGKPLLVESNPRHCGQPSSTLYKIVYGTHRMHTLLDALENKSLLGNEAIYRTGAHACALHLYNFSCDKPAFINTYGVDSEITVLSFRGRERKRLSAEFYLKPDRVNQISAILMLVNTSVKKLSNDCETIWMRETDGTLFSCANSGESER</sequence>
<dbReference type="GO" id="GO:0046872">
    <property type="term" value="F:metal ion binding"/>
    <property type="evidence" value="ECO:0007669"/>
    <property type="project" value="InterPro"/>
</dbReference>
<evidence type="ECO:0000259" key="5">
    <source>
        <dbReference type="PROSITE" id="PS50975"/>
    </source>
</evidence>
<dbReference type="PANTHER" id="PTHR43585">
    <property type="entry name" value="FUMIPYRROLE BIOSYNTHESIS PROTEIN C"/>
    <property type="match status" value="1"/>
</dbReference>
<proteinExistence type="predicted"/>
<evidence type="ECO:0000313" key="6">
    <source>
        <dbReference type="EMBL" id="AWL68795.1"/>
    </source>
</evidence>
<evidence type="ECO:0000256" key="2">
    <source>
        <dbReference type="ARBA" id="ARBA00022741"/>
    </source>
</evidence>
<dbReference type="Proteomes" id="UP000245399">
    <property type="component" value="Chromosome"/>
</dbReference>
<evidence type="ECO:0000256" key="4">
    <source>
        <dbReference type="PROSITE-ProRule" id="PRU00409"/>
    </source>
</evidence>
<dbReference type="GO" id="GO:0016874">
    <property type="term" value="F:ligase activity"/>
    <property type="evidence" value="ECO:0007669"/>
    <property type="project" value="UniProtKB-KW"/>
</dbReference>
<name>A0AB33G1P1_SERMA</name>
<keyword evidence="1" id="KW-0436">Ligase</keyword>
<dbReference type="InterPro" id="IPR011761">
    <property type="entry name" value="ATP-grasp"/>
</dbReference>
<dbReference type="PANTHER" id="PTHR43585:SF2">
    <property type="entry name" value="ATP-GRASP ENZYME FSQD"/>
    <property type="match status" value="1"/>
</dbReference>
<organism evidence="6 7">
    <name type="scientific">Serratia marcescens</name>
    <dbReference type="NCBI Taxonomy" id="615"/>
    <lineage>
        <taxon>Bacteria</taxon>
        <taxon>Pseudomonadati</taxon>
        <taxon>Pseudomonadota</taxon>
        <taxon>Gammaproteobacteria</taxon>
        <taxon>Enterobacterales</taxon>
        <taxon>Yersiniaceae</taxon>
        <taxon>Serratia</taxon>
    </lineage>
</organism>
<dbReference type="PROSITE" id="PS50975">
    <property type="entry name" value="ATP_GRASP"/>
    <property type="match status" value="1"/>
</dbReference>
<dbReference type="InterPro" id="IPR052032">
    <property type="entry name" value="ATP-dep_AA_Ligase"/>
</dbReference>
<evidence type="ECO:0000256" key="3">
    <source>
        <dbReference type="ARBA" id="ARBA00022840"/>
    </source>
</evidence>